<evidence type="ECO:0000313" key="1">
    <source>
        <dbReference type="EMBL" id="ORW35102.1"/>
    </source>
</evidence>
<proteinExistence type="predicted"/>
<organism evidence="1 2">
    <name type="scientific">Mycobacterium nebraskense</name>
    <dbReference type="NCBI Taxonomy" id="244292"/>
    <lineage>
        <taxon>Bacteria</taxon>
        <taxon>Bacillati</taxon>
        <taxon>Actinomycetota</taxon>
        <taxon>Actinomycetes</taxon>
        <taxon>Mycobacteriales</taxon>
        <taxon>Mycobacteriaceae</taxon>
        <taxon>Mycobacterium</taxon>
    </lineage>
</organism>
<reference evidence="1 2" key="1">
    <citation type="submission" date="2016-01" db="EMBL/GenBank/DDBJ databases">
        <title>The new phylogeny of the genus Mycobacterium.</title>
        <authorList>
            <person name="Tarcisio F."/>
            <person name="Conor M."/>
            <person name="Antonella G."/>
            <person name="Elisabetta G."/>
            <person name="Giulia F.S."/>
            <person name="Sara T."/>
            <person name="Anna F."/>
            <person name="Clotilde B."/>
            <person name="Roberto B."/>
            <person name="Veronica D.S."/>
            <person name="Fabio R."/>
            <person name="Monica P."/>
            <person name="Olivier J."/>
            <person name="Enrico T."/>
            <person name="Nicola S."/>
        </authorList>
    </citation>
    <scope>NUCLEOTIDE SEQUENCE [LARGE SCALE GENOMIC DNA]</scope>
    <source>
        <strain evidence="1 2">DSM 44803</strain>
    </source>
</reference>
<gene>
    <name evidence="1" type="ORF">AWC17_22510</name>
</gene>
<accession>A0A1X2A1T7</accession>
<protein>
    <submittedName>
        <fullName evidence="1">Uncharacterized protein</fullName>
    </submittedName>
</protein>
<sequence>MIADADLSLFGKQLATKASRKHGGVDLLAVGDQGKPGQRVGVLPAGQLTDATDGAVDGAQPTTVALSPDHPFVVRRTDLATALNQGAVGVEEQLGVEQRAAGTFVHPYRDHDVRSAGGCTDCVRRQRRYRHRFSHQPQLFRTHFERTAA</sequence>
<dbReference type="Proteomes" id="UP000193781">
    <property type="component" value="Unassembled WGS sequence"/>
</dbReference>
<keyword evidence="2" id="KW-1185">Reference proteome</keyword>
<comment type="caution">
    <text evidence="1">The sequence shown here is derived from an EMBL/GenBank/DDBJ whole genome shotgun (WGS) entry which is preliminary data.</text>
</comment>
<dbReference type="AlphaFoldDB" id="A0A1X2A1T7"/>
<dbReference type="EMBL" id="LQPH01000009">
    <property type="protein sequence ID" value="ORW35102.1"/>
    <property type="molecule type" value="Genomic_DNA"/>
</dbReference>
<name>A0A1X2A1T7_9MYCO</name>
<evidence type="ECO:0000313" key="2">
    <source>
        <dbReference type="Proteomes" id="UP000193781"/>
    </source>
</evidence>